<gene>
    <name evidence="1" type="ORF">METZ01_LOCUS479931</name>
</gene>
<dbReference type="AlphaFoldDB" id="A0A383C3T3"/>
<protein>
    <submittedName>
        <fullName evidence="1">Uncharacterized protein</fullName>
    </submittedName>
</protein>
<accession>A0A383C3T3</accession>
<evidence type="ECO:0000313" key="1">
    <source>
        <dbReference type="EMBL" id="SVE27077.1"/>
    </source>
</evidence>
<organism evidence="1">
    <name type="scientific">marine metagenome</name>
    <dbReference type="NCBI Taxonomy" id="408172"/>
    <lineage>
        <taxon>unclassified sequences</taxon>
        <taxon>metagenomes</taxon>
        <taxon>ecological metagenomes</taxon>
    </lineage>
</organism>
<feature type="non-terminal residue" evidence="1">
    <location>
        <position position="181"/>
    </location>
</feature>
<sequence length="181" mass="20790">MKLIINGKGMTNKFVGLLIIVQCAFGQQTQDRISYSQIYGIDDNIQTIVLPTVNQEALMEEDYYRESGTPYRYGFKHRVHFTPENSGTWRKTVDGGIIWQIRFISEGAYSISIEYEDFFIPKGGQLFIMTPDFEMVQGAYTHWNNNNSRQFSTPHLKGDTTIIEYYQPAGILGDFSLTITE</sequence>
<reference evidence="1" key="1">
    <citation type="submission" date="2018-05" db="EMBL/GenBank/DDBJ databases">
        <authorList>
            <person name="Lanie J.A."/>
            <person name="Ng W.-L."/>
            <person name="Kazmierczak K.M."/>
            <person name="Andrzejewski T.M."/>
            <person name="Davidsen T.M."/>
            <person name="Wayne K.J."/>
            <person name="Tettelin H."/>
            <person name="Glass J.I."/>
            <person name="Rusch D."/>
            <person name="Podicherti R."/>
            <person name="Tsui H.-C.T."/>
            <person name="Winkler M.E."/>
        </authorList>
    </citation>
    <scope>NUCLEOTIDE SEQUENCE</scope>
</reference>
<proteinExistence type="predicted"/>
<name>A0A383C3T3_9ZZZZ</name>
<dbReference type="EMBL" id="UINC01205756">
    <property type="protein sequence ID" value="SVE27077.1"/>
    <property type="molecule type" value="Genomic_DNA"/>
</dbReference>